<evidence type="ECO:0000313" key="4">
    <source>
        <dbReference type="Proteomes" id="UP001201812"/>
    </source>
</evidence>
<name>A0AAD4NKW7_9BILA</name>
<feature type="chain" id="PRO_5041986556" evidence="2">
    <location>
        <begin position="21"/>
        <end position="171"/>
    </location>
</feature>
<evidence type="ECO:0000313" key="3">
    <source>
        <dbReference type="EMBL" id="KAI1728725.1"/>
    </source>
</evidence>
<feature type="compositionally biased region" description="Gly residues" evidence="1">
    <location>
        <begin position="66"/>
        <end position="83"/>
    </location>
</feature>
<reference evidence="3" key="1">
    <citation type="submission" date="2022-01" db="EMBL/GenBank/DDBJ databases">
        <title>Genome Sequence Resource for Two Populations of Ditylenchus destructor, the Migratory Endoparasitic Phytonematode.</title>
        <authorList>
            <person name="Zhang H."/>
            <person name="Lin R."/>
            <person name="Xie B."/>
        </authorList>
    </citation>
    <scope>NUCLEOTIDE SEQUENCE</scope>
    <source>
        <strain evidence="3">BazhouSP</strain>
    </source>
</reference>
<proteinExistence type="predicted"/>
<dbReference type="EMBL" id="JAKKPZ010000001">
    <property type="protein sequence ID" value="KAI1728725.1"/>
    <property type="molecule type" value="Genomic_DNA"/>
</dbReference>
<sequence length="171" mass="17209">MIHCLLQYLTFTIFFGYSLAFFGQGGGNRVGGLFGGLFGGPNQHGRNQEVSSSASEDSHDSEFGAAGYGSPGIGPPGGFGQMGSYGQSGNEKGRGIRVKGGRQGDGHKHGGSFGRGEGPPSFGGQSPSFGGPSPSFGGPSLSFGGPSPFGQSGRFGRGRGSGSSSEEMESL</sequence>
<feature type="region of interest" description="Disordered" evidence="1">
    <location>
        <begin position="44"/>
        <end position="171"/>
    </location>
</feature>
<dbReference type="AlphaFoldDB" id="A0AAD4NKW7"/>
<dbReference type="Proteomes" id="UP001201812">
    <property type="component" value="Unassembled WGS sequence"/>
</dbReference>
<feature type="signal peptide" evidence="2">
    <location>
        <begin position="1"/>
        <end position="20"/>
    </location>
</feature>
<protein>
    <submittedName>
        <fullName evidence="3">Uncharacterized protein</fullName>
    </submittedName>
</protein>
<comment type="caution">
    <text evidence="3">The sequence shown here is derived from an EMBL/GenBank/DDBJ whole genome shotgun (WGS) entry which is preliminary data.</text>
</comment>
<keyword evidence="2" id="KW-0732">Signal</keyword>
<accession>A0AAD4NKW7</accession>
<keyword evidence="4" id="KW-1185">Reference proteome</keyword>
<evidence type="ECO:0000256" key="1">
    <source>
        <dbReference type="SAM" id="MobiDB-lite"/>
    </source>
</evidence>
<evidence type="ECO:0000256" key="2">
    <source>
        <dbReference type="SAM" id="SignalP"/>
    </source>
</evidence>
<gene>
    <name evidence="3" type="ORF">DdX_00923</name>
</gene>
<feature type="compositionally biased region" description="Low complexity" evidence="1">
    <location>
        <begin position="118"/>
        <end position="152"/>
    </location>
</feature>
<organism evidence="3 4">
    <name type="scientific">Ditylenchus destructor</name>
    <dbReference type="NCBI Taxonomy" id="166010"/>
    <lineage>
        <taxon>Eukaryota</taxon>
        <taxon>Metazoa</taxon>
        <taxon>Ecdysozoa</taxon>
        <taxon>Nematoda</taxon>
        <taxon>Chromadorea</taxon>
        <taxon>Rhabditida</taxon>
        <taxon>Tylenchina</taxon>
        <taxon>Tylenchomorpha</taxon>
        <taxon>Sphaerularioidea</taxon>
        <taxon>Anguinidae</taxon>
        <taxon>Anguininae</taxon>
        <taxon>Ditylenchus</taxon>
    </lineage>
</organism>